<dbReference type="PANTHER" id="PTHR39944">
    <property type="match status" value="1"/>
</dbReference>
<proteinExistence type="predicted"/>
<accession>A0ABN8L367</accession>
<feature type="compositionally biased region" description="Basic and acidic residues" evidence="2">
    <location>
        <begin position="542"/>
        <end position="557"/>
    </location>
</feature>
<evidence type="ECO:0000256" key="1">
    <source>
        <dbReference type="SAM" id="Coils"/>
    </source>
</evidence>
<feature type="region of interest" description="Disordered" evidence="2">
    <location>
        <begin position="480"/>
        <end position="563"/>
    </location>
</feature>
<gene>
    <name evidence="3" type="ORF">CHILSU_LOCUS4281</name>
</gene>
<evidence type="ECO:0000313" key="4">
    <source>
        <dbReference type="Proteomes" id="UP001153292"/>
    </source>
</evidence>
<sequence length="563" mass="67176">MPIVMSKDEWDRIGRWSEHGKEDPEMVRRREYVRYLDATSNAMTKTWPNSLENVNKRNEELRRARQEAAEAKNTNFYKRYVRRKREEQQRLMYSARDTIFKNKDAPKLLLGAVIETVVQKERLEQLKFLQEQRQREADQKRQDDDDVIRRAKEWHALNQEKKARRFDANKRHQREILDQANEVSERNRVEHETELNFQKLDNIKAKEEMAAIKNFEEKFKAAEKSRIWRDMERARHESVARRREQQARDLLDDKLMHVLLRARARVEARRKDTEKEIKEEKLRVLEQISHKLESGDAARDAKEQAILDKAIQEKQAIAETRRQSDERKKQQFREERRRAREQFLRDEAARLQDFNTTRQWDIMNRFKNAELYEDFQEDLRKEKARKIKEYREDILKLWREREDREARERAETRYFYGELAESKLRRADNQLLAHAAALVEEAAMHDRLTRPIQRAVDRYCKLYRLYPMPELPHSQQEHFKEYAPRDCSQPDPDYKEPTPPPSLQPPTAGKTATALDGAKRDGLQDISKGNPISAAGTAAGTEQRRADGLQRRQDKDGVQLPAI</sequence>
<evidence type="ECO:0000256" key="2">
    <source>
        <dbReference type="SAM" id="MobiDB-lite"/>
    </source>
</evidence>
<name>A0ABN8L367_CHISP</name>
<evidence type="ECO:0008006" key="5">
    <source>
        <dbReference type="Google" id="ProtNLM"/>
    </source>
</evidence>
<organism evidence="3 4">
    <name type="scientific">Chilo suppressalis</name>
    <name type="common">Asiatic rice borer moth</name>
    <dbReference type="NCBI Taxonomy" id="168631"/>
    <lineage>
        <taxon>Eukaryota</taxon>
        <taxon>Metazoa</taxon>
        <taxon>Ecdysozoa</taxon>
        <taxon>Arthropoda</taxon>
        <taxon>Hexapoda</taxon>
        <taxon>Insecta</taxon>
        <taxon>Pterygota</taxon>
        <taxon>Neoptera</taxon>
        <taxon>Endopterygota</taxon>
        <taxon>Lepidoptera</taxon>
        <taxon>Glossata</taxon>
        <taxon>Ditrysia</taxon>
        <taxon>Pyraloidea</taxon>
        <taxon>Crambidae</taxon>
        <taxon>Crambinae</taxon>
        <taxon>Chilo</taxon>
    </lineage>
</organism>
<protein>
    <recommendedName>
        <fullName evidence="5">Trichohyalin-plectin-homology domain-containing protein</fullName>
    </recommendedName>
</protein>
<evidence type="ECO:0000313" key="3">
    <source>
        <dbReference type="EMBL" id="CAH2984306.1"/>
    </source>
</evidence>
<reference evidence="3" key="1">
    <citation type="submission" date="2021-12" db="EMBL/GenBank/DDBJ databases">
        <authorList>
            <person name="King R."/>
        </authorList>
    </citation>
    <scope>NUCLEOTIDE SEQUENCE</scope>
</reference>
<dbReference type="PANTHER" id="PTHR39944:SF1">
    <property type="entry name" value="CALDESMON-RELATED PROTEIN-RELATED"/>
    <property type="match status" value="1"/>
</dbReference>
<dbReference type="EMBL" id="OU963911">
    <property type="protein sequence ID" value="CAH2984306.1"/>
    <property type="molecule type" value="Genomic_DNA"/>
</dbReference>
<feature type="coiled-coil region" evidence="1">
    <location>
        <begin position="256"/>
        <end position="283"/>
    </location>
</feature>
<dbReference type="Proteomes" id="UP001153292">
    <property type="component" value="Chromosome 18"/>
</dbReference>
<keyword evidence="1" id="KW-0175">Coiled coil</keyword>
<keyword evidence="4" id="KW-1185">Reference proteome</keyword>